<feature type="binding site" evidence="4 5">
    <location>
        <position position="153"/>
    </location>
    <ligand>
        <name>Zn(2+)</name>
        <dbReference type="ChEBI" id="CHEBI:29105"/>
    </ligand>
</feature>
<comment type="catalytic activity">
    <reaction evidence="4">
        <text>N(6)-acetyl-L-lysyl-[protein] + NAD(+) + H2O = 2''-O-acetyl-ADP-D-ribose + nicotinamide + L-lysyl-[protein]</text>
        <dbReference type="Rhea" id="RHEA:43636"/>
        <dbReference type="Rhea" id="RHEA-COMP:9752"/>
        <dbReference type="Rhea" id="RHEA-COMP:10731"/>
        <dbReference type="ChEBI" id="CHEBI:15377"/>
        <dbReference type="ChEBI" id="CHEBI:17154"/>
        <dbReference type="ChEBI" id="CHEBI:29969"/>
        <dbReference type="ChEBI" id="CHEBI:57540"/>
        <dbReference type="ChEBI" id="CHEBI:61930"/>
        <dbReference type="ChEBI" id="CHEBI:83767"/>
        <dbReference type="EC" id="2.3.1.286"/>
    </reaction>
</comment>
<dbReference type="GO" id="GO:0008270">
    <property type="term" value="F:zinc ion binding"/>
    <property type="evidence" value="ECO:0007669"/>
    <property type="project" value="UniProtKB-UniRule"/>
</dbReference>
<evidence type="ECO:0000256" key="3">
    <source>
        <dbReference type="ARBA" id="ARBA00023027"/>
    </source>
</evidence>
<dbReference type="HAMAP" id="MF_01968">
    <property type="entry name" value="Sirtuin_ClassU"/>
    <property type="match status" value="1"/>
</dbReference>
<feature type="binding site" evidence="4">
    <location>
        <position position="106"/>
    </location>
    <ligand>
        <name>NAD(+)</name>
        <dbReference type="ChEBI" id="CHEBI:57540"/>
    </ligand>
</feature>
<reference evidence="7" key="2">
    <citation type="submission" date="2010-03" db="EMBL/GenBank/DDBJ databases">
        <authorList>
            <person name="Pajon A."/>
        </authorList>
    </citation>
    <scope>NUCLEOTIDE SEQUENCE</scope>
    <source>
        <strain evidence="7">Type strain: 18P13</strain>
    </source>
</reference>
<dbReference type="RefSeq" id="WP_015558528.1">
    <property type="nucleotide sequence ID" value="NC_021039.1"/>
</dbReference>
<feature type="domain" description="Deacetylase sirtuin-type" evidence="6">
    <location>
        <begin position="1"/>
        <end position="243"/>
    </location>
</feature>
<evidence type="ECO:0000313" key="8">
    <source>
        <dbReference type="Proteomes" id="UP000007054"/>
    </source>
</evidence>
<dbReference type="SUPFAM" id="SSF52467">
    <property type="entry name" value="DHS-like NAD/FAD-binding domain"/>
    <property type="match status" value="1"/>
</dbReference>
<feature type="binding site" evidence="4">
    <location>
        <position position="109"/>
    </location>
    <ligand>
        <name>nicotinamide</name>
        <dbReference type="ChEBI" id="CHEBI:17154"/>
    </ligand>
</feature>
<dbReference type="NCBIfam" id="NF001752">
    <property type="entry name" value="PRK00481.1-1"/>
    <property type="match status" value="1"/>
</dbReference>
<feature type="binding site" evidence="4">
    <location>
        <position position="193"/>
    </location>
    <ligand>
        <name>NAD(+)</name>
        <dbReference type="ChEBI" id="CHEBI:57540"/>
    </ligand>
</feature>
<feature type="binding site" evidence="4 5">
    <location>
        <position position="135"/>
    </location>
    <ligand>
        <name>Zn(2+)</name>
        <dbReference type="ChEBI" id="CHEBI:29105"/>
    </ligand>
</feature>
<dbReference type="Pfam" id="PF02146">
    <property type="entry name" value="SIR2"/>
    <property type="match status" value="1"/>
</dbReference>
<dbReference type="InterPro" id="IPR028628">
    <property type="entry name" value="Sirtuin_class_U"/>
</dbReference>
<dbReference type="Gene3D" id="3.30.1600.10">
    <property type="entry name" value="SIR2/SIRT2 'Small Domain"/>
    <property type="match status" value="1"/>
</dbReference>
<dbReference type="GO" id="GO:0070403">
    <property type="term" value="F:NAD+ binding"/>
    <property type="evidence" value="ECO:0007669"/>
    <property type="project" value="UniProtKB-UniRule"/>
</dbReference>
<evidence type="ECO:0000313" key="7">
    <source>
        <dbReference type="EMBL" id="CBL17622.1"/>
    </source>
</evidence>
<gene>
    <name evidence="4" type="primary">cobB</name>
    <name evidence="7" type="ordered locus">RUM_15280</name>
</gene>
<feature type="binding site" evidence="4">
    <location>
        <position position="108"/>
    </location>
    <ligand>
        <name>nicotinamide</name>
        <dbReference type="ChEBI" id="CHEBI:17154"/>
    </ligand>
</feature>
<dbReference type="EMBL" id="FP929052">
    <property type="protein sequence ID" value="CBL17622.1"/>
    <property type="molecule type" value="Genomic_DNA"/>
</dbReference>
<proteinExistence type="inferred from homology"/>
<dbReference type="InterPro" id="IPR003000">
    <property type="entry name" value="Sirtuin"/>
</dbReference>
<evidence type="ECO:0000256" key="2">
    <source>
        <dbReference type="ARBA" id="ARBA00022679"/>
    </source>
</evidence>
<feature type="binding site" evidence="4">
    <location>
        <position position="234"/>
    </location>
    <ligand>
        <name>NAD(+)</name>
        <dbReference type="ChEBI" id="CHEBI:57540"/>
    </ligand>
</feature>
<comment type="function">
    <text evidence="4">NAD-dependent protein deacetylase which modulates the activities of several enzymes which are inactive in their acetylated form.</text>
</comment>
<evidence type="ECO:0000256" key="5">
    <source>
        <dbReference type="PROSITE-ProRule" id="PRU00236"/>
    </source>
</evidence>
<dbReference type="HOGENOM" id="CLU_023643_3_0_9"/>
<comment type="subcellular location">
    <subcellularLocation>
        <location evidence="4">Cytoplasm</location>
    </subcellularLocation>
</comment>
<dbReference type="Gene3D" id="3.40.50.1220">
    <property type="entry name" value="TPP-binding domain"/>
    <property type="match status" value="1"/>
</dbReference>
<keyword evidence="4 5" id="KW-0479">Metal-binding</keyword>
<organism evidence="7 8">
    <name type="scientific">Ruminococcus champanellensis (strain DSM 18848 / JCM 17042 / KCTC 15320 / 18P13)</name>
    <dbReference type="NCBI Taxonomy" id="213810"/>
    <lineage>
        <taxon>Bacteria</taxon>
        <taxon>Bacillati</taxon>
        <taxon>Bacillota</taxon>
        <taxon>Clostridia</taxon>
        <taxon>Eubacteriales</taxon>
        <taxon>Oscillospiraceae</taxon>
        <taxon>Ruminococcus</taxon>
    </lineage>
</organism>
<sequence length="243" mass="26998">MNQIQQLQAMIDQSSSIVFFGGAGVSTESGIPDFRSVDGLYNQQYDYPPEEILSHRFFLNHTKEFYTFYRKKILLCDHPFMPQPNAAHYKLAQLEQAGRLRAVVTQNIDGLHQKAGSKHVLELHGSVERNYCMDCGRAYSADYIRRSTGIPRCSCGGIIKPDVVLYEESLDSDMISQSIAALQQADLLIVGGTSLNVYPAAGFLQYFRGNASVLINCGETQMDGSVDLLIRDKIGSVLNQISC</sequence>
<feature type="binding site" evidence="4">
    <location>
        <position position="23"/>
    </location>
    <ligand>
        <name>NAD(+)</name>
        <dbReference type="ChEBI" id="CHEBI:57540"/>
    </ligand>
</feature>
<comment type="cofactor">
    <cofactor evidence="4">
        <name>Zn(2+)</name>
        <dbReference type="ChEBI" id="CHEBI:29105"/>
    </cofactor>
    <text evidence="4">Binds 1 zinc ion per subunit.</text>
</comment>
<dbReference type="KEGG" id="rch:RUM_15280"/>
<dbReference type="GeneID" id="83156247"/>
<feature type="binding site" evidence="4">
    <location>
        <position position="194"/>
    </location>
    <ligand>
        <name>NAD(+)</name>
        <dbReference type="ChEBI" id="CHEBI:57540"/>
    </ligand>
</feature>
<keyword evidence="2 4" id="KW-0808">Transferase</keyword>
<dbReference type="GO" id="GO:0005737">
    <property type="term" value="C:cytoplasm"/>
    <property type="evidence" value="ECO:0007669"/>
    <property type="project" value="UniProtKB-SubCell"/>
</dbReference>
<feature type="binding site" evidence="4">
    <location>
        <position position="216"/>
    </location>
    <ligand>
        <name>NAD(+)</name>
        <dbReference type="ChEBI" id="CHEBI:57540"/>
    </ligand>
</feature>
<comment type="caution">
    <text evidence="4">Lacks conserved residue(s) required for the propagation of feature annotation.</text>
</comment>
<feature type="binding site" evidence="4">
    <location>
        <position position="109"/>
    </location>
    <ligand>
        <name>NAD(+)</name>
        <dbReference type="ChEBI" id="CHEBI:57540"/>
    </ligand>
</feature>
<dbReference type="GO" id="GO:0017136">
    <property type="term" value="F:histone deacetylase activity, NAD-dependent"/>
    <property type="evidence" value="ECO:0007669"/>
    <property type="project" value="TreeGrafter"/>
</dbReference>
<reference evidence="7" key="1">
    <citation type="submission" date="2010-03" db="EMBL/GenBank/DDBJ databases">
        <title>The genome sequence of Ruminococcus sp. 18P13.</title>
        <authorList>
            <consortium name="metaHIT consortium -- http://www.metahit.eu/"/>
            <person name="Pajon A."/>
            <person name="Turner K."/>
            <person name="Parkhill J."/>
            <person name="Bernalier A."/>
        </authorList>
    </citation>
    <scope>NUCLEOTIDE SEQUENCE [LARGE SCALE GENOMIC DNA]</scope>
    <source>
        <strain evidence="7">Type strain: 18P13</strain>
    </source>
</reference>
<feature type="binding site" evidence="4">
    <location>
        <position position="124"/>
    </location>
    <ligand>
        <name>NAD(+)</name>
        <dbReference type="ChEBI" id="CHEBI:57540"/>
    </ligand>
</feature>
<dbReference type="EC" id="2.3.1.286" evidence="4"/>
<feature type="binding site" evidence="4">
    <location>
        <position position="108"/>
    </location>
    <ligand>
        <name>NAD(+)</name>
        <dbReference type="ChEBI" id="CHEBI:57540"/>
    </ligand>
</feature>
<feature type="binding site" evidence="4">
    <location>
        <position position="27"/>
    </location>
    <ligand>
        <name>NAD(+)</name>
        <dbReference type="ChEBI" id="CHEBI:57540"/>
    </ligand>
</feature>
<keyword evidence="1 4" id="KW-0963">Cytoplasm</keyword>
<evidence type="ECO:0000256" key="1">
    <source>
        <dbReference type="ARBA" id="ARBA00022490"/>
    </source>
</evidence>
<keyword evidence="3 4" id="KW-0520">NAD</keyword>
<evidence type="ECO:0000256" key="4">
    <source>
        <dbReference type="HAMAP-Rule" id="MF_01968"/>
    </source>
</evidence>
<feature type="binding site" evidence="4">
    <location>
        <position position="35"/>
    </location>
    <ligand>
        <name>NAD(+)</name>
        <dbReference type="ChEBI" id="CHEBI:57540"/>
    </ligand>
</feature>
<dbReference type="GO" id="GO:0016787">
    <property type="term" value="F:hydrolase activity"/>
    <property type="evidence" value="ECO:0007669"/>
    <property type="project" value="UniProtKB-KW"/>
</dbReference>
<dbReference type="STRING" id="213810.RUM_15280"/>
<comment type="similarity">
    <text evidence="4">Belongs to the sirtuin family. Class U subfamily.</text>
</comment>
<dbReference type="Proteomes" id="UP000007054">
    <property type="component" value="Chromosome"/>
</dbReference>
<dbReference type="PANTHER" id="PTHR11085:SF4">
    <property type="entry name" value="NAD-DEPENDENT PROTEIN DEACYLASE"/>
    <property type="match status" value="1"/>
</dbReference>
<feature type="active site" description="Proton acceptor" evidence="4 5">
    <location>
        <position position="124"/>
    </location>
</feature>
<name>D4LDC7_RUMC1</name>
<dbReference type="PROSITE" id="PS50305">
    <property type="entry name" value="SIRTUIN"/>
    <property type="match status" value="1"/>
</dbReference>
<feature type="binding site" evidence="4 5">
    <location>
        <position position="155"/>
    </location>
    <ligand>
        <name>Zn(2+)</name>
        <dbReference type="ChEBI" id="CHEBI:29105"/>
    </ligand>
</feature>
<dbReference type="AlphaFoldDB" id="D4LDC7"/>
<protein>
    <recommendedName>
        <fullName evidence="4">NAD-dependent protein deacetylase</fullName>
        <ecNumber evidence="4">2.3.1.286</ecNumber>
    </recommendedName>
    <alternativeName>
        <fullName evidence="4">Regulatory protein SIR2 homolog</fullName>
    </alternativeName>
</protein>
<keyword evidence="7" id="KW-0378">Hydrolase</keyword>
<dbReference type="InterPro" id="IPR050134">
    <property type="entry name" value="NAD-dep_sirtuin_deacylases"/>
</dbReference>
<feature type="binding site" evidence="4">
    <location>
        <position position="218"/>
    </location>
    <ligand>
        <name>NAD(+)</name>
        <dbReference type="ChEBI" id="CHEBI:57540"/>
    </ligand>
</feature>
<feature type="binding site" evidence="4 5">
    <location>
        <position position="132"/>
    </location>
    <ligand>
        <name>Zn(2+)</name>
        <dbReference type="ChEBI" id="CHEBI:29105"/>
    </ligand>
</feature>
<keyword evidence="8" id="KW-1185">Reference proteome</keyword>
<dbReference type="InterPro" id="IPR026591">
    <property type="entry name" value="Sirtuin_cat_small_dom_sf"/>
</dbReference>
<dbReference type="PATRIC" id="fig|213810.4.peg.1426"/>
<keyword evidence="4 5" id="KW-0862">Zinc</keyword>
<evidence type="ECO:0000259" key="6">
    <source>
        <dbReference type="PROSITE" id="PS50305"/>
    </source>
</evidence>
<dbReference type="InterPro" id="IPR029035">
    <property type="entry name" value="DHS-like_NAD/FAD-binding_dom"/>
</dbReference>
<feature type="binding site" evidence="4">
    <location>
        <position position="34"/>
    </location>
    <ligand>
        <name>NAD(+)</name>
        <dbReference type="ChEBI" id="CHEBI:57540"/>
    </ligand>
</feature>
<dbReference type="BioCyc" id="RCHA213810:RUM_RS07440-MONOMER"/>
<feature type="binding site" evidence="4">
    <location>
        <position position="34"/>
    </location>
    <ligand>
        <name>nicotinamide</name>
        <dbReference type="ChEBI" id="CHEBI:17154"/>
    </ligand>
</feature>
<dbReference type="InterPro" id="IPR026590">
    <property type="entry name" value="Ssirtuin_cat_dom"/>
</dbReference>
<dbReference type="PANTHER" id="PTHR11085">
    <property type="entry name" value="NAD-DEPENDENT PROTEIN DEACYLASE SIRTUIN-5, MITOCHONDRIAL-RELATED"/>
    <property type="match status" value="1"/>
</dbReference>
<accession>D4LDC7</accession>